<keyword evidence="10" id="KW-0482">Metalloprotease</keyword>
<accession>A0A1T4S0R6</accession>
<evidence type="ECO:0000256" key="1">
    <source>
        <dbReference type="ARBA" id="ARBA00001947"/>
    </source>
</evidence>
<keyword evidence="9" id="KW-0862">Zinc</keyword>
<evidence type="ECO:0000256" key="11">
    <source>
        <dbReference type="ARBA" id="ARBA00029597"/>
    </source>
</evidence>
<keyword evidence="21" id="KW-1185">Reference proteome</keyword>
<sequence length="945" mass="107251">MPTIIRSACAGIFLILLTACTSIMPNTSTKAPHTPAFIQSNNDAREYRTLTLNNQLQVLLISEADADKAAAAMNVSVGSGSDSKNFAGLAHFLEHMLFLGTEKYPESGEYQSFISKHGGNHNAFTSYEDTNYFFEIESAYLSPALDRFSQFFTAPLFSEEYVNREKNAVHSEYQSKLRDDGRRQFDILKQALNPDHPYSKFSTGSLETLSDKEISAREAMLDFYQQHYSANQMSLVILGRESLDELEQIAERFFSAIPNRNIASKVVQEPLFAKDSLPKQLNIKPLKARHELRLQFPMPSTTYLYKEKPASYIASLIGHEGEGSLLSYLKAQGWATGLSAGSGISTKEEALFSIGINLTEPGVNAREEIINATFSYINLIQTQGINKWRFDEQKALSEQEFNFVEQGAAIHYVSTLAYNMSRYPSHEVVHAAYAMENFDPLLIQRYLSYLKPDNMLVTLVSPDIKTNKTSPWFGGEYALETFDSSKIAPTQLDVLKLPEPNPFIAKNLHLKADSNHSDTPINISTSPFYSLWFKHDTDFGTPKAQQYISLQTPISSSNVRSAVLTQMLSSWLSDASNEFAYPARLAGLDYSVYKHMRGLTFQLGGYDEQQPALLERLLQILSKEEISQERFDLVKQSLIKRWKNADKAPLYQQVSSQVSNLLQQPNWQEPELLSTINRLQLQDLVEFRTAFLQQLYIDSMVTGNLTADEARQSLKMVVEYLKPSLSKEAVPSMSILSLDQQHLQHYPEIEHNDNAYLHYYQGNSHSIETQAQWLLLAQILQSPYYQEMRTQQQLGYIVFASYHPVLNMPGLSLLVQSPTHSPEDIQQRSQRFLESFAEKLHTMPSTTWEEQKAGLIGNLLEKDDNLQSRTQRFWREMALEYTNFDRAAQLARAVQTLELSTIVQLFETQIIQGNAGQFEVSYQPKSKTFTDVKTLSAQLKPIAKH</sequence>
<evidence type="ECO:0000313" key="20">
    <source>
        <dbReference type="EMBL" id="OPX54519.1"/>
    </source>
</evidence>
<dbReference type="InterPro" id="IPR054734">
    <property type="entry name" value="PqqF-like_C_4"/>
</dbReference>
<dbReference type="PANTHER" id="PTHR43690">
    <property type="entry name" value="NARDILYSIN"/>
    <property type="match status" value="1"/>
</dbReference>
<comment type="similarity">
    <text evidence="3 14">Belongs to the peptidase M16 family.</text>
</comment>
<protein>
    <recommendedName>
        <fullName evidence="5">Protease 3</fullName>
        <ecNumber evidence="4">3.4.24.55</ecNumber>
    </recommendedName>
    <alternativeName>
        <fullName evidence="13">Pitrilysin</fullName>
    </alternativeName>
    <alternativeName>
        <fullName evidence="12">Protease III</fullName>
    </alternativeName>
    <alternativeName>
        <fullName evidence="11">Protease pi</fullName>
    </alternativeName>
</protein>
<dbReference type="InterPro" id="IPR011249">
    <property type="entry name" value="Metalloenz_LuxS/M16"/>
</dbReference>
<feature type="domain" description="Peptidase M16 middle/third" evidence="18">
    <location>
        <begin position="401"/>
        <end position="674"/>
    </location>
</feature>
<keyword evidence="6" id="KW-0645">Protease</keyword>
<feature type="domain" description="Peptidase M16 C-terminal" evidence="17">
    <location>
        <begin position="217"/>
        <end position="395"/>
    </location>
</feature>
<evidence type="ECO:0000256" key="13">
    <source>
        <dbReference type="ARBA" id="ARBA00033450"/>
    </source>
</evidence>
<dbReference type="GO" id="GO:0005737">
    <property type="term" value="C:cytoplasm"/>
    <property type="evidence" value="ECO:0007669"/>
    <property type="project" value="UniProtKB-ARBA"/>
</dbReference>
<evidence type="ECO:0000256" key="6">
    <source>
        <dbReference type="ARBA" id="ARBA00022670"/>
    </source>
</evidence>
<evidence type="ECO:0000256" key="7">
    <source>
        <dbReference type="ARBA" id="ARBA00022723"/>
    </source>
</evidence>
<dbReference type="EMBL" id="MTSM01000023">
    <property type="protein sequence ID" value="OPX54519.1"/>
    <property type="molecule type" value="Genomic_DNA"/>
</dbReference>
<evidence type="ECO:0000256" key="12">
    <source>
        <dbReference type="ARBA" id="ARBA00031184"/>
    </source>
</evidence>
<dbReference type="PROSITE" id="PS00143">
    <property type="entry name" value="INSULINASE"/>
    <property type="match status" value="1"/>
</dbReference>
<dbReference type="InterPro" id="IPR011765">
    <property type="entry name" value="Pept_M16_N"/>
</dbReference>
<keyword evidence="15" id="KW-0732">Signal</keyword>
<reference evidence="20 21" key="1">
    <citation type="submission" date="2017-01" db="EMBL/GenBank/DDBJ databases">
        <title>Genome Sequencing of a Marine Spirillum, Oceanospirillum multiglobuliferum ATCC 33336, from Japan.</title>
        <authorList>
            <person name="Carney J.G."/>
            <person name="Trachtenberg A.M."/>
            <person name="Rheaume B.A."/>
            <person name="Linnane J.D."/>
            <person name="Pitts N.L."/>
            <person name="Mykles D.L."/>
            <person name="Maclea K.S."/>
        </authorList>
    </citation>
    <scope>NUCLEOTIDE SEQUENCE [LARGE SCALE GENOMIC DNA]</scope>
    <source>
        <strain evidence="20 21">ATCC 33336</strain>
    </source>
</reference>
<feature type="domain" description="Peptidase M16 N-terminal" evidence="16">
    <location>
        <begin position="58"/>
        <end position="175"/>
    </location>
</feature>
<dbReference type="Pfam" id="PF22456">
    <property type="entry name" value="PqqF-like_C_4"/>
    <property type="match status" value="1"/>
</dbReference>
<evidence type="ECO:0000313" key="21">
    <source>
        <dbReference type="Proteomes" id="UP000191418"/>
    </source>
</evidence>
<dbReference type="InterPro" id="IPR001431">
    <property type="entry name" value="Pept_M16_Zn_BS"/>
</dbReference>
<comment type="function">
    <text evidence="2">Endopeptidase that degrades small peptides of less than 7 kDa, such as glucagon and insulin.</text>
</comment>
<dbReference type="FunFam" id="3.30.830.10:FF:000005">
    <property type="entry name" value="nardilysin isoform X1"/>
    <property type="match status" value="1"/>
</dbReference>
<feature type="chain" id="PRO_5012097546" description="Protease 3" evidence="15">
    <location>
        <begin position="22"/>
        <end position="945"/>
    </location>
</feature>
<dbReference type="SUPFAM" id="SSF63411">
    <property type="entry name" value="LuxS/MPP-like metallohydrolase"/>
    <property type="match status" value="4"/>
</dbReference>
<dbReference type="InterPro" id="IPR050626">
    <property type="entry name" value="Peptidase_M16"/>
</dbReference>
<evidence type="ECO:0000256" key="9">
    <source>
        <dbReference type="ARBA" id="ARBA00022833"/>
    </source>
</evidence>
<evidence type="ECO:0000256" key="14">
    <source>
        <dbReference type="RuleBase" id="RU004447"/>
    </source>
</evidence>
<evidence type="ECO:0000259" key="18">
    <source>
        <dbReference type="Pfam" id="PF16187"/>
    </source>
</evidence>
<dbReference type="InterPro" id="IPR032632">
    <property type="entry name" value="Peptidase_M16_M"/>
</dbReference>
<keyword evidence="7" id="KW-0479">Metal-binding</keyword>
<evidence type="ECO:0000256" key="5">
    <source>
        <dbReference type="ARBA" id="ARBA00017565"/>
    </source>
</evidence>
<evidence type="ECO:0000256" key="8">
    <source>
        <dbReference type="ARBA" id="ARBA00022801"/>
    </source>
</evidence>
<dbReference type="InterPro" id="IPR007863">
    <property type="entry name" value="Peptidase_M16_C"/>
</dbReference>
<dbReference type="GO" id="GO:0004222">
    <property type="term" value="F:metalloendopeptidase activity"/>
    <property type="evidence" value="ECO:0007669"/>
    <property type="project" value="UniProtKB-EC"/>
</dbReference>
<evidence type="ECO:0000256" key="2">
    <source>
        <dbReference type="ARBA" id="ARBA00002184"/>
    </source>
</evidence>
<dbReference type="FunFam" id="3.30.830.10:FF:000012">
    <property type="entry name" value="Protease 3"/>
    <property type="match status" value="1"/>
</dbReference>
<dbReference type="STRING" id="64969.SAMN02745127_02695"/>
<evidence type="ECO:0000259" key="17">
    <source>
        <dbReference type="Pfam" id="PF05193"/>
    </source>
</evidence>
<evidence type="ECO:0000259" key="16">
    <source>
        <dbReference type="Pfam" id="PF00675"/>
    </source>
</evidence>
<dbReference type="Pfam" id="PF16187">
    <property type="entry name" value="Peptidase_M16_M"/>
    <property type="match status" value="1"/>
</dbReference>
<dbReference type="Gene3D" id="3.30.830.10">
    <property type="entry name" value="Metalloenzyme, LuxS/M16 peptidase-like"/>
    <property type="match status" value="4"/>
</dbReference>
<evidence type="ECO:0000256" key="10">
    <source>
        <dbReference type="ARBA" id="ARBA00023049"/>
    </source>
</evidence>
<evidence type="ECO:0000259" key="19">
    <source>
        <dbReference type="Pfam" id="PF22456"/>
    </source>
</evidence>
<organism evidence="20 21">
    <name type="scientific">Oceanospirillum multiglobuliferum</name>
    <dbReference type="NCBI Taxonomy" id="64969"/>
    <lineage>
        <taxon>Bacteria</taxon>
        <taxon>Pseudomonadati</taxon>
        <taxon>Pseudomonadota</taxon>
        <taxon>Gammaproteobacteria</taxon>
        <taxon>Oceanospirillales</taxon>
        <taxon>Oceanospirillaceae</taxon>
        <taxon>Oceanospirillum</taxon>
    </lineage>
</organism>
<evidence type="ECO:0000256" key="3">
    <source>
        <dbReference type="ARBA" id="ARBA00007261"/>
    </source>
</evidence>
<feature type="domain" description="Coenzyme PQQ synthesis protein F-like C-terminal lobe" evidence="19">
    <location>
        <begin position="775"/>
        <end position="874"/>
    </location>
</feature>
<dbReference type="EC" id="3.4.24.55" evidence="4"/>
<dbReference type="PROSITE" id="PS51257">
    <property type="entry name" value="PROKAR_LIPOPROTEIN"/>
    <property type="match status" value="1"/>
</dbReference>
<dbReference type="PANTHER" id="PTHR43690:SF18">
    <property type="entry name" value="INSULIN-DEGRADING ENZYME-RELATED"/>
    <property type="match status" value="1"/>
</dbReference>
<gene>
    <name evidence="20" type="ORF">BTE48_13580</name>
</gene>
<evidence type="ECO:0000256" key="4">
    <source>
        <dbReference type="ARBA" id="ARBA00012449"/>
    </source>
</evidence>
<dbReference type="Pfam" id="PF00675">
    <property type="entry name" value="Peptidase_M16"/>
    <property type="match status" value="1"/>
</dbReference>
<keyword evidence="8" id="KW-0378">Hydrolase</keyword>
<proteinExistence type="inferred from homology"/>
<dbReference type="AlphaFoldDB" id="A0A1T4S0R6"/>
<comment type="caution">
    <text evidence="20">The sequence shown here is derived from an EMBL/GenBank/DDBJ whole genome shotgun (WGS) entry which is preliminary data.</text>
</comment>
<name>A0A1T4S0R6_9GAMM</name>
<dbReference type="Pfam" id="PF05193">
    <property type="entry name" value="Peptidase_M16_C"/>
    <property type="match status" value="1"/>
</dbReference>
<dbReference type="Proteomes" id="UP000191418">
    <property type="component" value="Unassembled WGS sequence"/>
</dbReference>
<comment type="cofactor">
    <cofactor evidence="1">
        <name>Zn(2+)</name>
        <dbReference type="ChEBI" id="CHEBI:29105"/>
    </cofactor>
</comment>
<dbReference type="GO" id="GO:0046872">
    <property type="term" value="F:metal ion binding"/>
    <property type="evidence" value="ECO:0007669"/>
    <property type="project" value="UniProtKB-KW"/>
</dbReference>
<evidence type="ECO:0000256" key="15">
    <source>
        <dbReference type="SAM" id="SignalP"/>
    </source>
</evidence>
<dbReference type="GO" id="GO:0006508">
    <property type="term" value="P:proteolysis"/>
    <property type="evidence" value="ECO:0007669"/>
    <property type="project" value="UniProtKB-KW"/>
</dbReference>
<feature type="signal peptide" evidence="15">
    <location>
        <begin position="1"/>
        <end position="21"/>
    </location>
</feature>